<evidence type="ECO:0000259" key="1">
    <source>
        <dbReference type="SMART" id="SM00065"/>
    </source>
</evidence>
<dbReference type="SMART" id="SM00065">
    <property type="entry name" value="GAF"/>
    <property type="match status" value="4"/>
</dbReference>
<comment type="caution">
    <text evidence="2">The sequence shown here is derived from an EMBL/GenBank/DDBJ whole genome shotgun (WGS) entry which is preliminary data.</text>
</comment>
<evidence type="ECO:0000313" key="3">
    <source>
        <dbReference type="Proteomes" id="UP000707356"/>
    </source>
</evidence>
<dbReference type="GO" id="GO:0016301">
    <property type="term" value="F:kinase activity"/>
    <property type="evidence" value="ECO:0007669"/>
    <property type="project" value="UniProtKB-KW"/>
</dbReference>
<dbReference type="InterPro" id="IPR003018">
    <property type="entry name" value="GAF"/>
</dbReference>
<dbReference type="InterPro" id="IPR036890">
    <property type="entry name" value="HATPase_C_sf"/>
</dbReference>
<keyword evidence="2" id="KW-0808">Transferase</keyword>
<dbReference type="SUPFAM" id="SSF55781">
    <property type="entry name" value="GAF domain-like"/>
    <property type="match status" value="4"/>
</dbReference>
<evidence type="ECO:0000313" key="2">
    <source>
        <dbReference type="EMBL" id="MBW4467460.1"/>
    </source>
</evidence>
<dbReference type="InterPro" id="IPR029016">
    <property type="entry name" value="GAF-like_dom_sf"/>
</dbReference>
<sequence>MVLQKEPSSYERQLVALGRALQTIREEATVDGVIKIALEHIQAEFDYALVWMGLYDRVEHRLSGKGGFCPTGETGFLKQRISLNPGDLMEQIVIQQRPMGLPDLREESRAGEWRGIAQRFGIQGTVLLPIRHKDRCFGVLLLGSTLWGTSPHTEEKARLSMISGGLAEALYQFEMEQQRRQAKRPDEPIFNLLTKIRSLPSLKKRLEAIIEETHRFVAPSRTNIYWYEPQQRYFWRRLGNRTADSSEEKLTVQDLGGFYQALSADQLVAVGEARSSLKGDMTGRLMQLIQARSLIAAPIAYQGELRGFLTVEGSEARIWLEEEKNYLRGVAQLIALTAPLEEMEETIQQVKQDQQLTAEITHAIYSDSDWKSTLKRCGDQVLRRLNAERFLVLLYNSDLKKFEIYYQQQPQGRRPIALPLETLNPVDWQMLERSSEAVGIENLEGDLKLMAWRQGLLDLEMRSLLVCNSAIGKPIEGLIVVGHEATRSWSRTERDLLRVVSQQIGLLLHQFQLQTQTEQLRKTSQSVQWGLTTMQQMQQLHGLEKSAVLHLAQLLQVPLASLITWQPGRATAQITAPLFAKPQFGLAETTVPLSDPLLQAALQSDSLIPIPQADLSPETRSWLSGAEIGQVLVYALRTAPEHEPTGIILLADRADRVWLQHQMSAFGILANQLAWCRRNLMLSERLLAQRSGLEQLNWYKHRRLEELYRILGVGVRRLNELSQQKDALSSMRYQQVLRHLGNTLVATTPLLKQEQWQLQSDSETIPLASLLKRSLERLDALIKQRQLWAQVHNEANLSLGGDIAKIEYVLHEILASASLRSPIGGRLDIWCRPVDSNWLEMSITDNGVIEAQLIEQLELGRSGDLLAPSLLDRPPGLHLEVCQALMRRMGGDLSLEQLEDGRTMSRLIIPVATGVLTPARSEQEISGFF</sequence>
<dbReference type="Gene3D" id="3.30.450.40">
    <property type="match status" value="4"/>
</dbReference>
<feature type="domain" description="GAF" evidence="1">
    <location>
        <begin position="29"/>
        <end position="180"/>
    </location>
</feature>
<gene>
    <name evidence="2" type="ORF">KME07_18695</name>
</gene>
<feature type="domain" description="GAF" evidence="1">
    <location>
        <begin position="539"/>
        <end position="687"/>
    </location>
</feature>
<protein>
    <submittedName>
        <fullName evidence="2">Histidine kinase</fullName>
    </submittedName>
</protein>
<feature type="domain" description="GAF" evidence="1">
    <location>
        <begin position="369"/>
        <end position="518"/>
    </location>
</feature>
<dbReference type="SUPFAM" id="SSF55874">
    <property type="entry name" value="ATPase domain of HSP90 chaperone/DNA topoisomerase II/histidine kinase"/>
    <property type="match status" value="1"/>
</dbReference>
<dbReference type="Proteomes" id="UP000707356">
    <property type="component" value="Unassembled WGS sequence"/>
</dbReference>
<proteinExistence type="predicted"/>
<reference evidence="2" key="2">
    <citation type="journal article" date="2022" name="Microbiol. Resour. Announc.">
        <title>Metagenome Sequencing to Explore Phylogenomics of Terrestrial Cyanobacteria.</title>
        <authorList>
            <person name="Ward R.D."/>
            <person name="Stajich J.E."/>
            <person name="Johansen J.R."/>
            <person name="Huntemann M."/>
            <person name="Clum A."/>
            <person name="Foster B."/>
            <person name="Foster B."/>
            <person name="Roux S."/>
            <person name="Palaniappan K."/>
            <person name="Varghese N."/>
            <person name="Mukherjee S."/>
            <person name="Reddy T.B.K."/>
            <person name="Daum C."/>
            <person name="Copeland A."/>
            <person name="Chen I.A."/>
            <person name="Ivanova N.N."/>
            <person name="Kyrpides N.C."/>
            <person name="Shapiro N."/>
            <person name="Eloe-Fadrosh E.A."/>
            <person name="Pietrasiak N."/>
        </authorList>
    </citation>
    <scope>NUCLEOTIDE SEQUENCE</scope>
    <source>
        <strain evidence="2">GSE-TBD4-15B</strain>
    </source>
</reference>
<name>A0A951U6B2_9CYAN</name>
<reference evidence="2" key="1">
    <citation type="submission" date="2021-05" db="EMBL/GenBank/DDBJ databases">
        <authorList>
            <person name="Pietrasiak N."/>
            <person name="Ward R."/>
            <person name="Stajich J.E."/>
            <person name="Kurbessoian T."/>
        </authorList>
    </citation>
    <scope>NUCLEOTIDE SEQUENCE</scope>
    <source>
        <strain evidence="2">GSE-TBD4-15B</strain>
    </source>
</reference>
<dbReference type="EMBL" id="JAHHHV010000077">
    <property type="protein sequence ID" value="MBW4467460.1"/>
    <property type="molecule type" value="Genomic_DNA"/>
</dbReference>
<dbReference type="Gene3D" id="3.30.565.10">
    <property type="entry name" value="Histidine kinase-like ATPase, C-terminal domain"/>
    <property type="match status" value="1"/>
</dbReference>
<dbReference type="Pfam" id="PF01590">
    <property type="entry name" value="GAF"/>
    <property type="match status" value="2"/>
</dbReference>
<keyword evidence="2" id="KW-0418">Kinase</keyword>
<dbReference type="AlphaFoldDB" id="A0A951U6B2"/>
<organism evidence="2 3">
    <name type="scientific">Pegethrix bostrychoides GSE-TBD4-15B</name>
    <dbReference type="NCBI Taxonomy" id="2839662"/>
    <lineage>
        <taxon>Bacteria</taxon>
        <taxon>Bacillati</taxon>
        <taxon>Cyanobacteriota</taxon>
        <taxon>Cyanophyceae</taxon>
        <taxon>Oculatellales</taxon>
        <taxon>Oculatellaceae</taxon>
        <taxon>Pegethrix</taxon>
    </lineage>
</organism>
<accession>A0A951U6B2</accession>
<feature type="domain" description="GAF" evidence="1">
    <location>
        <begin position="201"/>
        <end position="348"/>
    </location>
</feature>